<proteinExistence type="predicted"/>
<sequence>MTLMCRCVPVEPESRSSRSGILAFCTSIKDHADTYRQLLRTPSFSNSNFCRRITTCILPREARSRQSMHRPEFRIIAIRQRARTPPKPQNSRLPHPRAPSPKTSPRGVRPRPTFISISPIQLFHFSKG</sequence>
<dbReference type="Proteomes" id="UP000027195">
    <property type="component" value="Unassembled WGS sequence"/>
</dbReference>
<keyword evidence="3" id="KW-1185">Reference proteome</keyword>
<evidence type="ECO:0000313" key="3">
    <source>
        <dbReference type="Proteomes" id="UP000027195"/>
    </source>
</evidence>
<gene>
    <name evidence="2" type="ORF">BOTBODRAFT_229520</name>
</gene>
<accession>A0A067LXE5</accession>
<dbReference type="InParanoid" id="A0A067LXE5"/>
<feature type="region of interest" description="Disordered" evidence="1">
    <location>
        <begin position="62"/>
        <end position="112"/>
    </location>
</feature>
<name>A0A067LXE5_BOTB1</name>
<dbReference type="EMBL" id="KL198117">
    <property type="protein sequence ID" value="KDQ07010.1"/>
    <property type="molecule type" value="Genomic_DNA"/>
</dbReference>
<dbReference type="AlphaFoldDB" id="A0A067LXE5"/>
<protein>
    <submittedName>
        <fullName evidence="2">Uncharacterized protein</fullName>
    </submittedName>
</protein>
<evidence type="ECO:0000313" key="2">
    <source>
        <dbReference type="EMBL" id="KDQ07010.1"/>
    </source>
</evidence>
<evidence type="ECO:0000256" key="1">
    <source>
        <dbReference type="SAM" id="MobiDB-lite"/>
    </source>
</evidence>
<dbReference type="HOGENOM" id="CLU_1959215_0_0_1"/>
<feature type="compositionally biased region" description="Basic and acidic residues" evidence="1">
    <location>
        <begin position="62"/>
        <end position="73"/>
    </location>
</feature>
<reference evidence="3" key="1">
    <citation type="journal article" date="2014" name="Proc. Natl. Acad. Sci. U.S.A.">
        <title>Extensive sampling of basidiomycete genomes demonstrates inadequacy of the white-rot/brown-rot paradigm for wood decay fungi.</title>
        <authorList>
            <person name="Riley R."/>
            <person name="Salamov A.A."/>
            <person name="Brown D.W."/>
            <person name="Nagy L.G."/>
            <person name="Floudas D."/>
            <person name="Held B.W."/>
            <person name="Levasseur A."/>
            <person name="Lombard V."/>
            <person name="Morin E."/>
            <person name="Otillar R."/>
            <person name="Lindquist E.A."/>
            <person name="Sun H."/>
            <person name="LaButti K.M."/>
            <person name="Schmutz J."/>
            <person name="Jabbour D."/>
            <person name="Luo H."/>
            <person name="Baker S.E."/>
            <person name="Pisabarro A.G."/>
            <person name="Walton J.D."/>
            <person name="Blanchette R.A."/>
            <person name="Henrissat B."/>
            <person name="Martin F."/>
            <person name="Cullen D."/>
            <person name="Hibbett D.S."/>
            <person name="Grigoriev I.V."/>
        </authorList>
    </citation>
    <scope>NUCLEOTIDE SEQUENCE [LARGE SCALE GENOMIC DNA]</scope>
    <source>
        <strain evidence="3">FD-172 SS1</strain>
    </source>
</reference>
<organism evidence="2 3">
    <name type="scientific">Botryobasidium botryosum (strain FD-172 SS1)</name>
    <dbReference type="NCBI Taxonomy" id="930990"/>
    <lineage>
        <taxon>Eukaryota</taxon>
        <taxon>Fungi</taxon>
        <taxon>Dikarya</taxon>
        <taxon>Basidiomycota</taxon>
        <taxon>Agaricomycotina</taxon>
        <taxon>Agaricomycetes</taxon>
        <taxon>Cantharellales</taxon>
        <taxon>Botryobasidiaceae</taxon>
        <taxon>Botryobasidium</taxon>
    </lineage>
</organism>